<feature type="binding site" evidence="8">
    <location>
        <position position="249"/>
    </location>
    <ligand>
        <name>Zn(2+)</name>
        <dbReference type="ChEBI" id="CHEBI:29105"/>
        <note>catalytic</note>
    </ligand>
</feature>
<feature type="binding site" evidence="8">
    <location>
        <position position="312"/>
    </location>
    <ligand>
        <name>Zn(2+)</name>
        <dbReference type="ChEBI" id="CHEBI:29105"/>
        <note>catalytic</note>
    </ligand>
</feature>
<dbReference type="PANTHER" id="PTHR10942:SF0">
    <property type="entry name" value="LEISHMANOLYSIN-LIKE PEPTIDASE"/>
    <property type="match status" value="1"/>
</dbReference>
<evidence type="ECO:0000256" key="3">
    <source>
        <dbReference type="ARBA" id="ARBA00022723"/>
    </source>
</evidence>
<keyword evidence="6 8" id="KW-0482">Metalloprotease</keyword>
<dbReference type="FunFam" id="3.90.132.10:FF:000001">
    <property type="entry name" value="leishmanolysin-like peptidase isoform X2"/>
    <property type="match status" value="1"/>
</dbReference>
<accession>I7MG89</accession>
<evidence type="ECO:0000256" key="1">
    <source>
        <dbReference type="ARBA" id="ARBA00005860"/>
    </source>
</evidence>
<sequence length="542" mass="61124">MQKISKKRFASIIAVLCIFAFAVQIYNSNSYLETNEVSLFKKNTTRSQSYQYVDKGVHYECGHSKVLEKEKQLDQPQQAFDESLYGTNDVSYLLPVEKEYKNIRIKVDYSNISTLSLETRQYIVKKVFPAVVSYIQAVIKVQRLTQPIKVDPAYKGKTCGQGKIKIPDEHFDGVQDTDLVFYVSHHSQDTNLLAYSSYCPQGQNYGLSSGRPTVAYMSYNLKQLEKDISSNDKMVLAKWIYMTTHELVHSLVFSPNYYDKYLLEKNPVKIIGGKPYVVAPSVIKVAKEYYGCPTVDKVALEDAGGATTFGFHWERRYFGNEIMTGSFLYDSILSKFTAAMFRASGWYEVDDSLLAELTWGIGEKCEFLVDSCPKNTKEFCTMPGKRCNFDYIGQGVCSDSDILSNKCSYFQPSKTQHCTYPDEESRKIYEVSGGTWGPNARCFDTDIAASSNVSSVCYDAYCDFKTEIPTVIFKVFNKEYVCDNKTKEVEIPGKGKIKCPDITRFCTSIAACPLSCAGKGVCQQGKCKCFDGFKGDDCTQSV</sequence>
<dbReference type="GO" id="GO:0005737">
    <property type="term" value="C:cytoplasm"/>
    <property type="evidence" value="ECO:0007669"/>
    <property type="project" value="TreeGrafter"/>
</dbReference>
<dbReference type="Pfam" id="PF23106">
    <property type="entry name" value="EGF_Teneurin"/>
    <property type="match status" value="1"/>
</dbReference>
<name>I7MG89_TETTS</name>
<keyword evidence="2" id="KW-0645">Protease</keyword>
<dbReference type="InterPro" id="IPR001577">
    <property type="entry name" value="Peptidase_M8"/>
</dbReference>
<dbReference type="HOGENOM" id="CLU_039796_0_0_1"/>
<reference evidence="10" key="1">
    <citation type="journal article" date="2006" name="PLoS Biol.">
        <title>Macronuclear genome sequence of the ciliate Tetrahymena thermophila, a model eukaryote.</title>
        <authorList>
            <person name="Eisen J.A."/>
            <person name="Coyne R.S."/>
            <person name="Wu M."/>
            <person name="Wu D."/>
            <person name="Thiagarajan M."/>
            <person name="Wortman J.R."/>
            <person name="Badger J.H."/>
            <person name="Ren Q."/>
            <person name="Amedeo P."/>
            <person name="Jones K.M."/>
            <person name="Tallon L.J."/>
            <person name="Delcher A.L."/>
            <person name="Salzberg S.L."/>
            <person name="Silva J.C."/>
            <person name="Haas B.J."/>
            <person name="Majoros W.H."/>
            <person name="Farzad M."/>
            <person name="Carlton J.M."/>
            <person name="Smith R.K. Jr."/>
            <person name="Garg J."/>
            <person name="Pearlman R.E."/>
            <person name="Karrer K.M."/>
            <person name="Sun L."/>
            <person name="Manning G."/>
            <person name="Elde N.C."/>
            <person name="Turkewitz A.P."/>
            <person name="Asai D.J."/>
            <person name="Wilkes D.E."/>
            <person name="Wang Y."/>
            <person name="Cai H."/>
            <person name="Collins K."/>
            <person name="Stewart B.A."/>
            <person name="Lee S.R."/>
            <person name="Wilamowska K."/>
            <person name="Weinberg Z."/>
            <person name="Ruzzo W.L."/>
            <person name="Wloga D."/>
            <person name="Gaertig J."/>
            <person name="Frankel J."/>
            <person name="Tsao C.-C."/>
            <person name="Gorovsky M.A."/>
            <person name="Keeling P.J."/>
            <person name="Waller R.F."/>
            <person name="Patron N.J."/>
            <person name="Cherry J.M."/>
            <person name="Stover N.A."/>
            <person name="Krieger C.J."/>
            <person name="del Toro C."/>
            <person name="Ryder H.F."/>
            <person name="Williamson S.C."/>
            <person name="Barbeau R.A."/>
            <person name="Hamilton E.P."/>
            <person name="Orias E."/>
        </authorList>
    </citation>
    <scope>NUCLEOTIDE SEQUENCE [LARGE SCALE GENOMIC DNA]</scope>
    <source>
        <strain evidence="10">SB210</strain>
    </source>
</reference>
<organism evidence="9 10">
    <name type="scientific">Tetrahymena thermophila (strain SB210)</name>
    <dbReference type="NCBI Taxonomy" id="312017"/>
    <lineage>
        <taxon>Eukaryota</taxon>
        <taxon>Sar</taxon>
        <taxon>Alveolata</taxon>
        <taxon>Ciliophora</taxon>
        <taxon>Intramacronucleata</taxon>
        <taxon>Oligohymenophorea</taxon>
        <taxon>Hymenostomatida</taxon>
        <taxon>Tetrahymenina</taxon>
        <taxon>Tetrahymenidae</taxon>
        <taxon>Tetrahymena</taxon>
    </lineage>
</organism>
<dbReference type="GO" id="GO:0016020">
    <property type="term" value="C:membrane"/>
    <property type="evidence" value="ECO:0007669"/>
    <property type="project" value="InterPro"/>
</dbReference>
<gene>
    <name evidence="9" type="ORF">TTHERM_00147520</name>
</gene>
<dbReference type="Pfam" id="PF01457">
    <property type="entry name" value="Peptidase_M8"/>
    <property type="match status" value="1"/>
</dbReference>
<dbReference type="InParanoid" id="I7MG89"/>
<dbReference type="Gene3D" id="2.10.25.10">
    <property type="entry name" value="Laminin"/>
    <property type="match status" value="1"/>
</dbReference>
<keyword evidence="3 8" id="KW-0479">Metal-binding</keyword>
<feature type="binding site" evidence="8">
    <location>
        <position position="245"/>
    </location>
    <ligand>
        <name>Zn(2+)</name>
        <dbReference type="ChEBI" id="CHEBI:29105"/>
        <note>catalytic</note>
    </ligand>
</feature>
<dbReference type="OrthoDB" id="527990at2759"/>
<dbReference type="OMA" id="FAINEYY"/>
<dbReference type="GO" id="GO:0007155">
    <property type="term" value="P:cell adhesion"/>
    <property type="evidence" value="ECO:0007669"/>
    <property type="project" value="InterPro"/>
</dbReference>
<proteinExistence type="inferred from homology"/>
<keyword evidence="10" id="KW-1185">Reference proteome</keyword>
<feature type="active site" evidence="7">
    <location>
        <position position="246"/>
    </location>
</feature>
<comment type="similarity">
    <text evidence="1">Belongs to the peptidase M8 family.</text>
</comment>
<dbReference type="EMBL" id="GG662603">
    <property type="protein sequence ID" value="EAS01241.1"/>
    <property type="molecule type" value="Genomic_DNA"/>
</dbReference>
<evidence type="ECO:0000256" key="6">
    <source>
        <dbReference type="ARBA" id="ARBA00023049"/>
    </source>
</evidence>
<dbReference type="GeneID" id="7844923"/>
<dbReference type="Proteomes" id="UP000009168">
    <property type="component" value="Unassembled WGS sequence"/>
</dbReference>
<dbReference type="PANTHER" id="PTHR10942">
    <property type="entry name" value="LEISHMANOLYSIN-LIKE PEPTIDASE"/>
    <property type="match status" value="1"/>
</dbReference>
<protein>
    <submittedName>
        <fullName evidence="9">Leishmanolysin family protein</fullName>
    </submittedName>
</protein>
<dbReference type="Gene3D" id="3.10.170.20">
    <property type="match status" value="1"/>
</dbReference>
<evidence type="ECO:0000256" key="4">
    <source>
        <dbReference type="ARBA" id="ARBA00022801"/>
    </source>
</evidence>
<dbReference type="Gene3D" id="3.90.132.10">
    <property type="entry name" value="Leishmanolysin , domain 2"/>
    <property type="match status" value="1"/>
</dbReference>
<evidence type="ECO:0000256" key="8">
    <source>
        <dbReference type="PIRSR" id="PIRSR601577-2"/>
    </source>
</evidence>
<evidence type="ECO:0000313" key="10">
    <source>
        <dbReference type="Proteomes" id="UP000009168"/>
    </source>
</evidence>
<evidence type="ECO:0000256" key="7">
    <source>
        <dbReference type="PIRSR" id="PIRSR601577-1"/>
    </source>
</evidence>
<dbReference type="eggNOG" id="KOG2556">
    <property type="taxonomic scope" value="Eukaryota"/>
</dbReference>
<keyword evidence="4" id="KW-0378">Hydrolase</keyword>
<dbReference type="GO" id="GO:0046872">
    <property type="term" value="F:metal ion binding"/>
    <property type="evidence" value="ECO:0007669"/>
    <property type="project" value="UniProtKB-KW"/>
</dbReference>
<dbReference type="KEGG" id="tet:TTHERM_00147520"/>
<dbReference type="AlphaFoldDB" id="I7MG89"/>
<dbReference type="GO" id="GO:0004222">
    <property type="term" value="F:metalloendopeptidase activity"/>
    <property type="evidence" value="ECO:0007669"/>
    <property type="project" value="InterPro"/>
</dbReference>
<dbReference type="SUPFAM" id="SSF55486">
    <property type="entry name" value="Metalloproteases ('zincins'), catalytic domain"/>
    <property type="match status" value="1"/>
</dbReference>
<dbReference type="RefSeq" id="XP_001021486.1">
    <property type="nucleotide sequence ID" value="XM_001021486.3"/>
</dbReference>
<keyword evidence="5 8" id="KW-0862">Zinc</keyword>
<evidence type="ECO:0000256" key="5">
    <source>
        <dbReference type="ARBA" id="ARBA00022833"/>
    </source>
</evidence>
<dbReference type="GO" id="GO:0006508">
    <property type="term" value="P:proteolysis"/>
    <property type="evidence" value="ECO:0007669"/>
    <property type="project" value="UniProtKB-KW"/>
</dbReference>
<comment type="cofactor">
    <cofactor evidence="8">
        <name>Zn(2+)</name>
        <dbReference type="ChEBI" id="CHEBI:29105"/>
    </cofactor>
    <text evidence="8">Binds 1 zinc ion per subunit.</text>
</comment>
<evidence type="ECO:0000313" key="9">
    <source>
        <dbReference type="EMBL" id="EAS01241.1"/>
    </source>
</evidence>
<evidence type="ECO:0000256" key="2">
    <source>
        <dbReference type="ARBA" id="ARBA00022670"/>
    </source>
</evidence>